<dbReference type="GO" id="GO:0016853">
    <property type="term" value="F:isomerase activity"/>
    <property type="evidence" value="ECO:0007669"/>
    <property type="project" value="UniProtKB-KW"/>
</dbReference>
<dbReference type="Gene3D" id="1.20.120.450">
    <property type="entry name" value="dinb family like domain"/>
    <property type="match status" value="1"/>
</dbReference>
<sequence length="223" mass="23895">MAVTSTSTERHPAPGEVASLVDEVDRAHQRLAAMLTGLSDEQAHAPTPLPGWTRGHLITHLARHADSLTRALTAALRGESAVQYPEGEAGRFAEIEAGAHRPAEALVADMVEANRRCLHAMRAMTPAAWRISVHGRGGAVFPATRLVVSRWREAEVHAVDLDLGVTSADWSGRFVGHFLPEEVARLDQRAPGVRVPAGLADHAVLAWLLGRGEPGLPDLPAWG</sequence>
<proteinExistence type="predicted"/>
<evidence type="ECO:0000313" key="2">
    <source>
        <dbReference type="EMBL" id="MCP2167817.1"/>
    </source>
</evidence>
<dbReference type="Proteomes" id="UP001206128">
    <property type="component" value="Unassembled WGS sequence"/>
</dbReference>
<dbReference type="NCBIfam" id="TIGR03083">
    <property type="entry name" value="maleylpyruvate isomerase family mycothiol-dependent enzyme"/>
    <property type="match status" value="1"/>
</dbReference>
<gene>
    <name evidence="2" type="ORF">LX83_004690</name>
</gene>
<dbReference type="GO" id="GO:0046872">
    <property type="term" value="F:metal ion binding"/>
    <property type="evidence" value="ECO:0007669"/>
    <property type="project" value="InterPro"/>
</dbReference>
<comment type="caution">
    <text evidence="2">The sequence shown here is derived from an EMBL/GenBank/DDBJ whole genome shotgun (WGS) entry which is preliminary data.</text>
</comment>
<name>A0AAE3GI47_9PSEU</name>
<dbReference type="InterPro" id="IPR024344">
    <property type="entry name" value="MDMPI_metal-binding"/>
</dbReference>
<keyword evidence="2" id="KW-0413">Isomerase</keyword>
<feature type="domain" description="Mycothiol-dependent maleylpyruvate isomerase metal-binding" evidence="1">
    <location>
        <begin position="25"/>
        <end position="161"/>
    </location>
</feature>
<dbReference type="SUPFAM" id="SSF109854">
    <property type="entry name" value="DinB/YfiT-like putative metalloenzymes"/>
    <property type="match status" value="1"/>
</dbReference>
<keyword evidence="3" id="KW-1185">Reference proteome</keyword>
<accession>A0AAE3GI47</accession>
<dbReference type="EMBL" id="JAMTCK010000011">
    <property type="protein sequence ID" value="MCP2167817.1"/>
    <property type="molecule type" value="Genomic_DNA"/>
</dbReference>
<dbReference type="AlphaFoldDB" id="A0AAE3GI47"/>
<organism evidence="2 3">
    <name type="scientific">Goodfellowiella coeruleoviolacea</name>
    <dbReference type="NCBI Taxonomy" id="334858"/>
    <lineage>
        <taxon>Bacteria</taxon>
        <taxon>Bacillati</taxon>
        <taxon>Actinomycetota</taxon>
        <taxon>Actinomycetes</taxon>
        <taxon>Pseudonocardiales</taxon>
        <taxon>Pseudonocardiaceae</taxon>
        <taxon>Goodfellowiella</taxon>
    </lineage>
</organism>
<reference evidence="2" key="1">
    <citation type="submission" date="2022-06" db="EMBL/GenBank/DDBJ databases">
        <title>Genomic Encyclopedia of Archaeal and Bacterial Type Strains, Phase II (KMG-II): from individual species to whole genera.</title>
        <authorList>
            <person name="Goeker M."/>
        </authorList>
    </citation>
    <scope>NUCLEOTIDE SEQUENCE</scope>
    <source>
        <strain evidence="2">DSM 43935</strain>
    </source>
</reference>
<evidence type="ECO:0000313" key="3">
    <source>
        <dbReference type="Proteomes" id="UP001206128"/>
    </source>
</evidence>
<dbReference type="Pfam" id="PF11716">
    <property type="entry name" value="MDMPI_N"/>
    <property type="match status" value="1"/>
</dbReference>
<evidence type="ECO:0000259" key="1">
    <source>
        <dbReference type="Pfam" id="PF11716"/>
    </source>
</evidence>
<dbReference type="InterPro" id="IPR034660">
    <property type="entry name" value="DinB/YfiT-like"/>
</dbReference>
<protein>
    <submittedName>
        <fullName evidence="2">Maleylpyruvate isomerase</fullName>
    </submittedName>
</protein>
<dbReference type="InterPro" id="IPR017517">
    <property type="entry name" value="Maleyloyr_isom"/>
</dbReference>